<protein>
    <submittedName>
        <fullName evidence="1">Uncharacterized protein</fullName>
    </submittedName>
</protein>
<evidence type="ECO:0000313" key="1">
    <source>
        <dbReference type="EMBL" id="AAC96958.1"/>
    </source>
</evidence>
<reference evidence="1 2" key="1">
    <citation type="journal article" date="1995" name="Virology">
        <title>Analysis of 45 kb of DNA located at the left end of the chlorella virus PBCV-1 genome.</title>
        <authorList>
            <person name="Lu Z."/>
            <person name="Li Y."/>
            <person name="Zhang Y."/>
            <person name="Kutish G.F."/>
            <person name="Rock D.L."/>
            <person name="Van Etten J.L."/>
        </authorList>
    </citation>
    <scope>NUCLEOTIDE SEQUENCE [LARGE SCALE GENOMIC DNA]</scope>
</reference>
<dbReference type="EMBL" id="JF411744">
    <property type="protein sequence ID" value="AAC96958.1"/>
    <property type="molecule type" value="Genomic_DNA"/>
</dbReference>
<reference evidence="1 2" key="6">
    <citation type="journal article" date="1999" name="Virology">
        <title>Chlorella virus PBCV-1 encodes a functional homospermidine synthase.</title>
        <authorList>
            <person name="Kaiser A."/>
            <person name="Vollmert M."/>
            <person name="Tholl D."/>
            <person name="Graves M.V."/>
            <person name="Gurnon J.R."/>
            <person name="Xing W."/>
            <person name="Lisec A.D."/>
            <person name="Nickerson K.W."/>
            <person name="Van Etten J.L."/>
        </authorList>
    </citation>
    <scope>NUCLEOTIDE SEQUENCE [LARGE SCALE GENOMIC DNA]</scope>
</reference>
<reference evidence="1 2" key="8">
    <citation type="journal article" date="2010" name="J. Virol.">
        <title>Microarray analysis of Paramecium bursaria chlorella virus 1 transcription.</title>
        <authorList>
            <person name="Yanai-Balser G.M."/>
            <person name="Duncan G.A."/>
            <person name="Eudy J.D."/>
            <person name="Wang D."/>
            <person name="Li X."/>
            <person name="Agarkova I.V."/>
            <person name="Dunigan D.D."/>
            <person name="Van Etten J.L."/>
        </authorList>
    </citation>
    <scope>NUCLEOTIDE SEQUENCE [LARGE SCALE GENOMIC DNA]</scope>
</reference>
<dbReference type="KEGG" id="vg:917947"/>
<accession>O41110</accession>
<reference evidence="1 2" key="5">
    <citation type="journal article" date="1997" name="Virology">
        <title>Analysis of 74 kb of DNA located at the right end of the 330-kb chlorella virus PBCV-1 genome.</title>
        <authorList>
            <person name="Li Y."/>
            <person name="Lu Z."/>
            <person name="Sun L."/>
            <person name="Ropp S."/>
            <person name="Kutish G.F."/>
            <person name="Rock D.L."/>
            <person name="Van Etten J.L."/>
        </authorList>
    </citation>
    <scope>NUCLEOTIDE SEQUENCE [LARGE SCALE GENOMIC DNA]</scope>
</reference>
<evidence type="ECO:0000313" key="2">
    <source>
        <dbReference type="Proteomes" id="UP000000862"/>
    </source>
</evidence>
<dbReference type="OrthoDB" id="40600at10239"/>
<organismHost>
    <name type="scientific">Chlorella</name>
    <dbReference type="NCBI Taxonomy" id="3071"/>
</organismHost>
<reference evidence="1 2" key="4">
    <citation type="journal article" date="1996" name="Virology">
        <title>Analysis of 76 kb of the chlorella virus PBCV-1 330-kb genome: map positions 182 to 258.</title>
        <authorList>
            <person name="Kutish G.F."/>
            <person name="Li Y."/>
            <person name="Lu Z."/>
            <person name="Furuta M."/>
            <person name="Rock D.L."/>
            <person name="Van Etten J.L."/>
        </authorList>
    </citation>
    <scope>NUCLEOTIDE SEQUENCE [LARGE SCALE GENOMIC DNA]</scope>
</reference>
<dbReference type="RefSeq" id="NP_048984.1">
    <property type="nucleotide sequence ID" value="NC_000852.5"/>
</dbReference>
<proteinExistence type="predicted"/>
<dbReference type="GeneID" id="917947"/>
<organism evidence="1 2">
    <name type="scientific">Paramecium bursaria Chlorella virus 1</name>
    <name type="common">PBCV-1</name>
    <dbReference type="NCBI Taxonomy" id="10506"/>
    <lineage>
        <taxon>Viruses</taxon>
        <taxon>Varidnaviria</taxon>
        <taxon>Bamfordvirae</taxon>
        <taxon>Nucleocytoviricota</taxon>
        <taxon>Megaviricetes</taxon>
        <taxon>Algavirales</taxon>
        <taxon>Phycodnaviridae</taxon>
        <taxon>Chlorovirus</taxon>
        <taxon>Chlorovirus vanettense</taxon>
    </lineage>
</organism>
<dbReference type="PIR" id="T18130">
    <property type="entry name" value="T18130"/>
</dbReference>
<dbReference type="Proteomes" id="UP000000862">
    <property type="component" value="Segment"/>
</dbReference>
<reference evidence="1 2" key="3">
    <citation type="journal article" date="1996" name="Virology">
        <title>Analysis of 94 kb of the chlorella virus PBCV-1 330-kb genome: map positions 88 to 182.</title>
        <authorList>
            <person name="Lu Z."/>
            <person name="Li Y."/>
            <person name="Que Q."/>
            <person name="Kutish G.F."/>
            <person name="Rock D.L."/>
            <person name="Van Etten J.L."/>
        </authorList>
    </citation>
    <scope>NUCLEOTIDE SEQUENCE [LARGE SCALE GENOMIC DNA]</scope>
</reference>
<reference evidence="1 2" key="7">
    <citation type="journal article" date="2000" name="Virology">
        <title>Characterization of a beta-1,3-glucanase encoded by chlorella virus PBCV-1.</title>
        <authorList>
            <person name="Sun L."/>
            <person name="Gurnon J.R."/>
            <person name="Adams B.J."/>
            <person name="Graves M.V."/>
            <person name="Van Etten J.L."/>
        </authorList>
    </citation>
    <scope>NUCLEOTIDE SEQUENCE [LARGE SCALE GENOMIC DNA]</scope>
</reference>
<keyword evidence="2" id="KW-1185">Reference proteome</keyword>
<gene>
    <name evidence="1" type="primary">A628L</name>
</gene>
<reference evidence="1 2" key="2">
    <citation type="journal article" date="1995" name="Virology">
        <title>Analysis of 43 kb of the Chlorella virus PBCV-1 330-kb genome: map positions 45 to 88.</title>
        <authorList>
            <person name="Li Y."/>
            <person name="Lu Z."/>
            <person name="Burbank D.E."/>
            <person name="Kutish G.F."/>
            <person name="Rock D.L."/>
            <person name="Van Etten J.L."/>
        </authorList>
    </citation>
    <scope>NUCLEOTIDE SEQUENCE [LARGE SCALE GENOMIC DNA]</scope>
</reference>
<name>O41110_PBCV1</name>
<sequence length="97" mass="10499">MNTQTPVSTDTTWNGGIIDMGDFSTASSVNIVVKKKVNFFAKLFTFGCFTTQNTLTSLSTHSPCSSFCPSVGNILGSCDIEEVADNFSFFDMKSSKD</sequence>